<dbReference type="InterPro" id="IPR036047">
    <property type="entry name" value="F-box-like_dom_sf"/>
</dbReference>
<dbReference type="Pfam" id="PF00646">
    <property type="entry name" value="F-box"/>
    <property type="match status" value="1"/>
</dbReference>
<evidence type="ECO:0000313" key="3">
    <source>
        <dbReference type="Proteomes" id="UP000800094"/>
    </source>
</evidence>
<dbReference type="AlphaFoldDB" id="A0A6A6IDG3"/>
<dbReference type="CDD" id="cd09917">
    <property type="entry name" value="F-box_SF"/>
    <property type="match status" value="1"/>
</dbReference>
<dbReference type="InterPro" id="IPR001810">
    <property type="entry name" value="F-box_dom"/>
</dbReference>
<dbReference type="GeneID" id="54582680"/>
<sequence>MKSARLQQRALGYAAAASVFNVPELLENILSNLDLRTLLTSAQRVSRRWRATVTGSPLLQRLLYLEPEQQRNGHRVPNPLLVEASPACFYHNPIGCDQVFFDSDMCRTSSSKAFMFPGATWRRMLLTQIPIERLGCWTSEYERGSLGDDTTWMFKILEFPSGLRMGKLYDLCQRWVSTTSSANFALFWEPTTVREYDFFKQTVEPRRIEALRECGAAVELLWRGERRNGPSKHSKKDVATFRRRFTYRDENATYSLEPARDSGYKPPTQWAAEKNFYDF</sequence>
<dbReference type="Proteomes" id="UP000800094">
    <property type="component" value="Unassembled WGS sequence"/>
</dbReference>
<protein>
    <recommendedName>
        <fullName evidence="1">F-box domain-containing protein</fullName>
    </recommendedName>
</protein>
<dbReference type="OrthoDB" id="3800738at2759"/>
<evidence type="ECO:0000259" key="1">
    <source>
        <dbReference type="SMART" id="SM00256"/>
    </source>
</evidence>
<reference evidence="2" key="1">
    <citation type="journal article" date="2020" name="Stud. Mycol.">
        <title>101 Dothideomycetes genomes: a test case for predicting lifestyles and emergence of pathogens.</title>
        <authorList>
            <person name="Haridas S."/>
            <person name="Albert R."/>
            <person name="Binder M."/>
            <person name="Bloem J."/>
            <person name="Labutti K."/>
            <person name="Salamov A."/>
            <person name="Andreopoulos B."/>
            <person name="Baker S."/>
            <person name="Barry K."/>
            <person name="Bills G."/>
            <person name="Bluhm B."/>
            <person name="Cannon C."/>
            <person name="Castanera R."/>
            <person name="Culley D."/>
            <person name="Daum C."/>
            <person name="Ezra D."/>
            <person name="Gonzalez J."/>
            <person name="Henrissat B."/>
            <person name="Kuo A."/>
            <person name="Liang C."/>
            <person name="Lipzen A."/>
            <person name="Lutzoni F."/>
            <person name="Magnuson J."/>
            <person name="Mondo S."/>
            <person name="Nolan M."/>
            <person name="Ohm R."/>
            <person name="Pangilinan J."/>
            <person name="Park H.-J."/>
            <person name="Ramirez L."/>
            <person name="Alfaro M."/>
            <person name="Sun H."/>
            <person name="Tritt A."/>
            <person name="Yoshinaga Y."/>
            <person name="Zwiers L.-H."/>
            <person name="Turgeon B."/>
            <person name="Goodwin S."/>
            <person name="Spatafora J."/>
            <person name="Crous P."/>
            <person name="Grigoriev I."/>
        </authorList>
    </citation>
    <scope>NUCLEOTIDE SEQUENCE</scope>
    <source>
        <strain evidence="2">CBS 122368</strain>
    </source>
</reference>
<gene>
    <name evidence="2" type="ORF">BU26DRAFT_520704</name>
</gene>
<dbReference type="RefSeq" id="XP_033682604.1">
    <property type="nucleotide sequence ID" value="XM_033829350.1"/>
</dbReference>
<dbReference type="EMBL" id="ML987197">
    <property type="protein sequence ID" value="KAF2247600.1"/>
    <property type="molecule type" value="Genomic_DNA"/>
</dbReference>
<keyword evidence="3" id="KW-1185">Reference proteome</keyword>
<dbReference type="SMART" id="SM00256">
    <property type="entry name" value="FBOX"/>
    <property type="match status" value="1"/>
</dbReference>
<dbReference type="Gene3D" id="1.20.1280.50">
    <property type="match status" value="1"/>
</dbReference>
<name>A0A6A6IDG3_9PLEO</name>
<feature type="domain" description="F-box" evidence="1">
    <location>
        <begin position="22"/>
        <end position="62"/>
    </location>
</feature>
<dbReference type="SUPFAM" id="SSF81383">
    <property type="entry name" value="F-box domain"/>
    <property type="match status" value="1"/>
</dbReference>
<evidence type="ECO:0000313" key="2">
    <source>
        <dbReference type="EMBL" id="KAF2247600.1"/>
    </source>
</evidence>
<organism evidence="2 3">
    <name type="scientific">Trematosphaeria pertusa</name>
    <dbReference type="NCBI Taxonomy" id="390896"/>
    <lineage>
        <taxon>Eukaryota</taxon>
        <taxon>Fungi</taxon>
        <taxon>Dikarya</taxon>
        <taxon>Ascomycota</taxon>
        <taxon>Pezizomycotina</taxon>
        <taxon>Dothideomycetes</taxon>
        <taxon>Pleosporomycetidae</taxon>
        <taxon>Pleosporales</taxon>
        <taxon>Massarineae</taxon>
        <taxon>Trematosphaeriaceae</taxon>
        <taxon>Trematosphaeria</taxon>
    </lineage>
</organism>
<proteinExistence type="predicted"/>
<accession>A0A6A6IDG3</accession>